<gene>
    <name evidence="5" type="ORF">HG542_14820</name>
</gene>
<dbReference type="SUPFAM" id="SSF53850">
    <property type="entry name" value="Periplasmic binding protein-like II"/>
    <property type="match status" value="1"/>
</dbReference>
<dbReference type="Gene3D" id="3.40.190.10">
    <property type="entry name" value="Periplasmic binding protein-like II"/>
    <property type="match status" value="2"/>
</dbReference>
<comment type="similarity">
    <text evidence="2">Belongs to the bacterial solute-binding protein SsuA/TauA family.</text>
</comment>
<evidence type="ECO:0000259" key="4">
    <source>
        <dbReference type="Pfam" id="PF09084"/>
    </source>
</evidence>
<protein>
    <submittedName>
        <fullName evidence="5">ABC transporter substrate-binding protein</fullName>
    </submittedName>
</protein>
<evidence type="ECO:0000256" key="1">
    <source>
        <dbReference type="ARBA" id="ARBA00004418"/>
    </source>
</evidence>
<dbReference type="InterPro" id="IPR015168">
    <property type="entry name" value="SsuA/THI5"/>
</dbReference>
<dbReference type="GO" id="GO:0042597">
    <property type="term" value="C:periplasmic space"/>
    <property type="evidence" value="ECO:0007669"/>
    <property type="project" value="UniProtKB-SubCell"/>
</dbReference>
<dbReference type="PANTHER" id="PTHR30024">
    <property type="entry name" value="ALIPHATIC SULFONATES-BINDING PROTEIN-RELATED"/>
    <property type="match status" value="1"/>
</dbReference>
<comment type="subcellular location">
    <subcellularLocation>
        <location evidence="1">Periplasm</location>
    </subcellularLocation>
</comment>
<keyword evidence="3" id="KW-0732">Signal</keyword>
<dbReference type="AlphaFoldDB" id="A0A7Y7B4L5"/>
<dbReference type="PANTHER" id="PTHR30024:SF47">
    <property type="entry name" value="TAURINE-BINDING PERIPLASMIC PROTEIN"/>
    <property type="match status" value="1"/>
</dbReference>
<evidence type="ECO:0000313" key="6">
    <source>
        <dbReference type="Proteomes" id="UP000587462"/>
    </source>
</evidence>
<reference evidence="5 6" key="1">
    <citation type="submission" date="2020-04" db="EMBL/GenBank/DDBJ databases">
        <title>Draft Genome Sequence of Streptomyces morookaense DSM 40503, an 8-azaguanine-producing strain.</title>
        <authorList>
            <person name="Qi J."/>
            <person name="Gao J.-M."/>
        </authorList>
    </citation>
    <scope>NUCLEOTIDE SEQUENCE [LARGE SCALE GENOMIC DNA]</scope>
    <source>
        <strain evidence="5 6">DSM 40503</strain>
    </source>
</reference>
<dbReference type="Pfam" id="PF09084">
    <property type="entry name" value="NMT1"/>
    <property type="match status" value="1"/>
</dbReference>
<proteinExistence type="inferred from homology"/>
<organism evidence="5 6">
    <name type="scientific">Streptomyces morookaense</name>
    <name type="common">Streptoverticillium morookaense</name>
    <dbReference type="NCBI Taxonomy" id="1970"/>
    <lineage>
        <taxon>Bacteria</taxon>
        <taxon>Bacillati</taxon>
        <taxon>Actinomycetota</taxon>
        <taxon>Actinomycetes</taxon>
        <taxon>Kitasatosporales</taxon>
        <taxon>Streptomycetaceae</taxon>
        <taxon>Streptomyces</taxon>
    </lineage>
</organism>
<dbReference type="Proteomes" id="UP000587462">
    <property type="component" value="Unassembled WGS sequence"/>
</dbReference>
<feature type="domain" description="SsuA/THI5-like" evidence="4">
    <location>
        <begin position="32"/>
        <end position="241"/>
    </location>
</feature>
<sequence>MPALALLAACQSGGGEASGPTRVTVAHVPSTLFAPLYLAQAKGYFKEQGLDVDLRKVQAGQDAVPLAGTGKVDAVVAGFSAGLFNAMDQGLKVKVAASMGASTGARPSPTALEVAQRVLDSGEVKDAADLKGRKVAVAGGAGAAGGYQLAATLRGAGLTLKDVTVVNVAIPDMRSALADGGVDAALAPAPFTTAMEEAGVARPLAVPPRGTSATGVVFGTAFADKPAAEKFLTALRKGAADLQGAGATSEETLGVLAEATGQKVEVLRKTPSYQWDPRLAPDAQQLAAQKRAYRDADLLR</sequence>
<evidence type="ECO:0000313" key="5">
    <source>
        <dbReference type="EMBL" id="NVK78936.1"/>
    </source>
</evidence>
<evidence type="ECO:0000256" key="3">
    <source>
        <dbReference type="ARBA" id="ARBA00022729"/>
    </source>
</evidence>
<dbReference type="EMBL" id="JABBXF010000030">
    <property type="protein sequence ID" value="NVK78936.1"/>
    <property type="molecule type" value="Genomic_DNA"/>
</dbReference>
<dbReference type="GO" id="GO:0042918">
    <property type="term" value="P:alkanesulfonate transmembrane transport"/>
    <property type="evidence" value="ECO:0007669"/>
    <property type="project" value="TreeGrafter"/>
</dbReference>
<accession>A0A7Y7B4L5</accession>
<evidence type="ECO:0000256" key="2">
    <source>
        <dbReference type="ARBA" id="ARBA00010742"/>
    </source>
</evidence>
<keyword evidence="6" id="KW-1185">Reference proteome</keyword>
<comment type="caution">
    <text evidence="5">The sequence shown here is derived from an EMBL/GenBank/DDBJ whole genome shotgun (WGS) entry which is preliminary data.</text>
</comment>
<name>A0A7Y7B4L5_STRMO</name>